<feature type="non-terminal residue" evidence="1">
    <location>
        <position position="1"/>
    </location>
</feature>
<dbReference type="OrthoDB" id="414730at2759"/>
<dbReference type="EMBL" id="CACRXK020017345">
    <property type="protein sequence ID" value="CAB4031081.1"/>
    <property type="molecule type" value="Genomic_DNA"/>
</dbReference>
<evidence type="ECO:0000313" key="1">
    <source>
        <dbReference type="EMBL" id="CAB4031081.1"/>
    </source>
</evidence>
<gene>
    <name evidence="1" type="ORF">PACLA_8A058817</name>
</gene>
<evidence type="ECO:0000313" key="2">
    <source>
        <dbReference type="Proteomes" id="UP001152795"/>
    </source>
</evidence>
<organism evidence="1 2">
    <name type="scientific">Paramuricea clavata</name>
    <name type="common">Red gorgonian</name>
    <name type="synonym">Violescent sea-whip</name>
    <dbReference type="NCBI Taxonomy" id="317549"/>
    <lineage>
        <taxon>Eukaryota</taxon>
        <taxon>Metazoa</taxon>
        <taxon>Cnidaria</taxon>
        <taxon>Anthozoa</taxon>
        <taxon>Octocorallia</taxon>
        <taxon>Malacalcyonacea</taxon>
        <taxon>Plexauridae</taxon>
        <taxon>Paramuricea</taxon>
    </lineage>
</organism>
<sequence length="233" mass="27607">CSKSHYRKEKETLPKPKTNSMYHICDEYAITFGVPQGKRIQYIIRQLVIIDWDWTLQLTFKVQRKRTRSIPGNYTPISVLPATSKIMERILYDQLYNYLTNLSFSVILNLDFENFALQLVHYYRVNPRLADKTVVFSEHEVSKVVVMVCNYTCFIYAKAVGRYNANFKLDQCFMHSRVQQIKRLIEDRKYSRRAQRNSTRENLRVCPTNERMRQQTASDCLKIAKLHETLSSN</sequence>
<reference evidence="1" key="1">
    <citation type="submission" date="2020-04" db="EMBL/GenBank/DDBJ databases">
        <authorList>
            <person name="Alioto T."/>
            <person name="Alioto T."/>
            <person name="Gomez Garrido J."/>
        </authorList>
    </citation>
    <scope>NUCLEOTIDE SEQUENCE</scope>
    <source>
        <strain evidence="1">A484AB</strain>
    </source>
</reference>
<protein>
    <submittedName>
        <fullName evidence="1">Uncharacterized protein</fullName>
    </submittedName>
</protein>
<dbReference type="AlphaFoldDB" id="A0A6S7JJX9"/>
<proteinExistence type="predicted"/>
<dbReference type="Proteomes" id="UP001152795">
    <property type="component" value="Unassembled WGS sequence"/>
</dbReference>
<comment type="caution">
    <text evidence="1">The sequence shown here is derived from an EMBL/GenBank/DDBJ whole genome shotgun (WGS) entry which is preliminary data.</text>
</comment>
<keyword evidence="2" id="KW-1185">Reference proteome</keyword>
<feature type="non-terminal residue" evidence="1">
    <location>
        <position position="233"/>
    </location>
</feature>
<name>A0A6S7JJX9_PARCT</name>
<accession>A0A6S7JJX9</accession>